<protein>
    <recommendedName>
        <fullName evidence="1">F-box domain-containing protein</fullName>
    </recommendedName>
</protein>
<dbReference type="AlphaFoldDB" id="A0A9P6HBS1"/>
<proteinExistence type="predicted"/>
<keyword evidence="3" id="KW-1185">Reference proteome</keyword>
<gene>
    <name evidence="2" type="ORF">BJ322DRAFT_1070122</name>
</gene>
<reference evidence="2" key="2">
    <citation type="submission" date="2020-11" db="EMBL/GenBank/DDBJ databases">
        <authorList>
            <consortium name="DOE Joint Genome Institute"/>
            <person name="Kuo A."/>
            <person name="Miyauchi S."/>
            <person name="Kiss E."/>
            <person name="Drula E."/>
            <person name="Kohler A."/>
            <person name="Sanchez-Garcia M."/>
            <person name="Andreopoulos B."/>
            <person name="Barry K.W."/>
            <person name="Bonito G."/>
            <person name="Buee M."/>
            <person name="Carver A."/>
            <person name="Chen C."/>
            <person name="Cichocki N."/>
            <person name="Clum A."/>
            <person name="Culley D."/>
            <person name="Crous P.W."/>
            <person name="Fauchery L."/>
            <person name="Girlanda M."/>
            <person name="Hayes R."/>
            <person name="Keri Z."/>
            <person name="Labutti K."/>
            <person name="Lipzen A."/>
            <person name="Lombard V."/>
            <person name="Magnuson J."/>
            <person name="Maillard F."/>
            <person name="Morin E."/>
            <person name="Murat C."/>
            <person name="Nolan M."/>
            <person name="Ohm R."/>
            <person name="Pangilinan J."/>
            <person name="Pereira M."/>
            <person name="Perotto S."/>
            <person name="Peter M."/>
            <person name="Riley R."/>
            <person name="Sitrit Y."/>
            <person name="Stielow B."/>
            <person name="Szollosi G."/>
            <person name="Zifcakova L."/>
            <person name="Stursova M."/>
            <person name="Spatafora J.W."/>
            <person name="Tedersoo L."/>
            <person name="Vaario L.-M."/>
            <person name="Yamada A."/>
            <person name="Yan M."/>
            <person name="Wang P."/>
            <person name="Xu J."/>
            <person name="Bruns T."/>
            <person name="Baldrian P."/>
            <person name="Vilgalys R."/>
            <person name="Henrissat B."/>
            <person name="Grigoriev I.V."/>
            <person name="Hibbett D."/>
            <person name="Nagy L.G."/>
            <person name="Martin F.M."/>
        </authorList>
    </citation>
    <scope>NUCLEOTIDE SEQUENCE</scope>
    <source>
        <strain evidence="2">UH-Tt-Lm1</strain>
    </source>
</reference>
<evidence type="ECO:0000313" key="2">
    <source>
        <dbReference type="EMBL" id="KAF9783310.1"/>
    </source>
</evidence>
<accession>A0A9P6HBS1</accession>
<dbReference type="InterPro" id="IPR036047">
    <property type="entry name" value="F-box-like_dom_sf"/>
</dbReference>
<dbReference type="Proteomes" id="UP000736335">
    <property type="component" value="Unassembled WGS sequence"/>
</dbReference>
<comment type="caution">
    <text evidence="2">The sequence shown here is derived from an EMBL/GenBank/DDBJ whole genome shotgun (WGS) entry which is preliminary data.</text>
</comment>
<feature type="domain" description="F-box" evidence="1">
    <location>
        <begin position="63"/>
        <end position="111"/>
    </location>
</feature>
<dbReference type="Pfam" id="PF12937">
    <property type="entry name" value="F-box-like"/>
    <property type="match status" value="1"/>
</dbReference>
<dbReference type="EMBL" id="WIUZ02000010">
    <property type="protein sequence ID" value="KAF9783310.1"/>
    <property type="molecule type" value="Genomic_DNA"/>
</dbReference>
<sequence>MVLGEHPGSDLTITELCLALKTKLIHTMNSPRNSLRTSSVLKSAEESLVISIIMLRRMINYCDSAVYRLPPEILAAIASHLPDNKSLIFATRVCHLWRSTFLSSPRLWSHLTLENDQRTLVFLERSGTTPLSIDLTAWNRRSNMTPGLLKRITDRLITLRGAHSPLMDQILAKPPPFLRTLNTFQSPGQSWNPPMRSLPSLRSLAITDLGCYLFRVPHLTVFRLELTRNSRLPERLGDNLIDFLRSCPLLEVFFISYDSSGMNIVSTEAVHLPCLRSFTHESPADVAPTSLFSILLTKLSLPPTCDVTFTIETSGRPFLQGPWDRRFPTSPERSYLSDIKIVKTTANIQAGPITLKTEFISSKNRRISFNVRSRFSGFCSPLAVKKLLDFLESSGVIHSVETLQFERYPRRTSEGSRASDLTEQLQKFRKLKRFVFLQCSPALFLGSPSPPGVWCPSVETLEIHLPSPRLKSEPTGQDILEQVREVAVSRQEHGTPLKAVTLSLRDAKRLLRRSREQMEDLNSCVESVQVLESSF</sequence>
<dbReference type="OrthoDB" id="3365698at2759"/>
<organism evidence="2 3">
    <name type="scientific">Thelephora terrestris</name>
    <dbReference type="NCBI Taxonomy" id="56493"/>
    <lineage>
        <taxon>Eukaryota</taxon>
        <taxon>Fungi</taxon>
        <taxon>Dikarya</taxon>
        <taxon>Basidiomycota</taxon>
        <taxon>Agaricomycotina</taxon>
        <taxon>Agaricomycetes</taxon>
        <taxon>Thelephorales</taxon>
        <taxon>Thelephoraceae</taxon>
        <taxon>Thelephora</taxon>
    </lineage>
</organism>
<evidence type="ECO:0000313" key="3">
    <source>
        <dbReference type="Proteomes" id="UP000736335"/>
    </source>
</evidence>
<dbReference type="SUPFAM" id="SSF81383">
    <property type="entry name" value="F-box domain"/>
    <property type="match status" value="1"/>
</dbReference>
<dbReference type="PROSITE" id="PS50181">
    <property type="entry name" value="FBOX"/>
    <property type="match status" value="1"/>
</dbReference>
<dbReference type="InterPro" id="IPR001810">
    <property type="entry name" value="F-box_dom"/>
</dbReference>
<evidence type="ECO:0000259" key="1">
    <source>
        <dbReference type="PROSITE" id="PS50181"/>
    </source>
</evidence>
<reference evidence="2" key="1">
    <citation type="journal article" date="2020" name="Nat. Commun.">
        <title>Large-scale genome sequencing of mycorrhizal fungi provides insights into the early evolution of symbiotic traits.</title>
        <authorList>
            <person name="Miyauchi S."/>
            <person name="Kiss E."/>
            <person name="Kuo A."/>
            <person name="Drula E."/>
            <person name="Kohler A."/>
            <person name="Sanchez-Garcia M."/>
            <person name="Morin E."/>
            <person name="Andreopoulos B."/>
            <person name="Barry K.W."/>
            <person name="Bonito G."/>
            <person name="Buee M."/>
            <person name="Carver A."/>
            <person name="Chen C."/>
            <person name="Cichocki N."/>
            <person name="Clum A."/>
            <person name="Culley D."/>
            <person name="Crous P.W."/>
            <person name="Fauchery L."/>
            <person name="Girlanda M."/>
            <person name="Hayes R.D."/>
            <person name="Keri Z."/>
            <person name="LaButti K."/>
            <person name="Lipzen A."/>
            <person name="Lombard V."/>
            <person name="Magnuson J."/>
            <person name="Maillard F."/>
            <person name="Murat C."/>
            <person name="Nolan M."/>
            <person name="Ohm R.A."/>
            <person name="Pangilinan J."/>
            <person name="Pereira M.F."/>
            <person name="Perotto S."/>
            <person name="Peter M."/>
            <person name="Pfister S."/>
            <person name="Riley R."/>
            <person name="Sitrit Y."/>
            <person name="Stielow J.B."/>
            <person name="Szollosi G."/>
            <person name="Zifcakova L."/>
            <person name="Stursova M."/>
            <person name="Spatafora J.W."/>
            <person name="Tedersoo L."/>
            <person name="Vaario L.M."/>
            <person name="Yamada A."/>
            <person name="Yan M."/>
            <person name="Wang P."/>
            <person name="Xu J."/>
            <person name="Bruns T."/>
            <person name="Baldrian P."/>
            <person name="Vilgalys R."/>
            <person name="Dunand C."/>
            <person name="Henrissat B."/>
            <person name="Grigoriev I.V."/>
            <person name="Hibbett D."/>
            <person name="Nagy L.G."/>
            <person name="Martin F.M."/>
        </authorList>
    </citation>
    <scope>NUCLEOTIDE SEQUENCE</scope>
    <source>
        <strain evidence="2">UH-Tt-Lm1</strain>
    </source>
</reference>
<name>A0A9P6HBS1_9AGAM</name>
<dbReference type="Gene3D" id="1.20.1280.50">
    <property type="match status" value="1"/>
</dbReference>